<name>A0AAD4R7Z6_9BILA</name>
<evidence type="ECO:0000313" key="4">
    <source>
        <dbReference type="EMBL" id="KAI1715599.1"/>
    </source>
</evidence>
<dbReference type="GO" id="GO:0003838">
    <property type="term" value="F:sterol 24-C-methyltransferase activity"/>
    <property type="evidence" value="ECO:0007669"/>
    <property type="project" value="TreeGrafter"/>
</dbReference>
<gene>
    <name evidence="4" type="ORF">DdX_07920</name>
</gene>
<dbReference type="InterPro" id="IPR013216">
    <property type="entry name" value="Methyltransf_11"/>
</dbReference>
<protein>
    <submittedName>
        <fullName evidence="4">Methyltransferase domain-containing protein</fullName>
    </submittedName>
</protein>
<dbReference type="GO" id="GO:0005783">
    <property type="term" value="C:endoplasmic reticulum"/>
    <property type="evidence" value="ECO:0007669"/>
    <property type="project" value="TreeGrafter"/>
</dbReference>
<dbReference type="Proteomes" id="UP001201812">
    <property type="component" value="Unassembled WGS sequence"/>
</dbReference>
<comment type="similarity">
    <text evidence="2">Belongs to the class I-like SAM-binding methyltransferase superfamily. Erg6/SMT family.</text>
</comment>
<evidence type="ECO:0000256" key="1">
    <source>
        <dbReference type="ARBA" id="ARBA00022679"/>
    </source>
</evidence>
<dbReference type="SUPFAM" id="SSF53335">
    <property type="entry name" value="S-adenosyl-L-methionine-dependent methyltransferases"/>
    <property type="match status" value="1"/>
</dbReference>
<proteinExistence type="inferred from homology"/>
<dbReference type="AlphaFoldDB" id="A0AAD4R7Z6"/>
<dbReference type="EMBL" id="JAKKPZ010000011">
    <property type="protein sequence ID" value="KAI1715599.1"/>
    <property type="molecule type" value="Genomic_DNA"/>
</dbReference>
<dbReference type="GO" id="GO:0032259">
    <property type="term" value="P:methylation"/>
    <property type="evidence" value="ECO:0007669"/>
    <property type="project" value="UniProtKB-KW"/>
</dbReference>
<evidence type="ECO:0000256" key="2">
    <source>
        <dbReference type="ARBA" id="ARBA00038188"/>
    </source>
</evidence>
<organism evidence="4 5">
    <name type="scientific">Ditylenchus destructor</name>
    <dbReference type="NCBI Taxonomy" id="166010"/>
    <lineage>
        <taxon>Eukaryota</taxon>
        <taxon>Metazoa</taxon>
        <taxon>Ecdysozoa</taxon>
        <taxon>Nematoda</taxon>
        <taxon>Chromadorea</taxon>
        <taxon>Rhabditida</taxon>
        <taxon>Tylenchina</taxon>
        <taxon>Tylenchomorpha</taxon>
        <taxon>Sphaerularioidea</taxon>
        <taxon>Anguinidae</taxon>
        <taxon>Anguininae</taxon>
        <taxon>Ditylenchus</taxon>
    </lineage>
</organism>
<dbReference type="InterPro" id="IPR029063">
    <property type="entry name" value="SAM-dependent_MTases_sf"/>
</dbReference>
<evidence type="ECO:0000313" key="5">
    <source>
        <dbReference type="Proteomes" id="UP001201812"/>
    </source>
</evidence>
<feature type="domain" description="Methyltransferase type 11" evidence="3">
    <location>
        <begin position="74"/>
        <end position="161"/>
    </location>
</feature>
<dbReference type="Pfam" id="PF08241">
    <property type="entry name" value="Methyltransf_11"/>
    <property type="match status" value="1"/>
</dbReference>
<accession>A0AAD4R7Z6</accession>
<keyword evidence="4" id="KW-0489">Methyltransferase</keyword>
<dbReference type="GO" id="GO:0016126">
    <property type="term" value="P:sterol biosynthetic process"/>
    <property type="evidence" value="ECO:0007669"/>
    <property type="project" value="TreeGrafter"/>
</dbReference>
<dbReference type="PANTHER" id="PTHR44068">
    <property type="entry name" value="ZGC:194242"/>
    <property type="match status" value="1"/>
</dbReference>
<dbReference type="PANTHER" id="PTHR44068:SF1">
    <property type="entry name" value="HYPOTHETICAL LOC100005854"/>
    <property type="match status" value="1"/>
</dbReference>
<keyword evidence="5" id="KW-1185">Reference proteome</keyword>
<evidence type="ECO:0000259" key="3">
    <source>
        <dbReference type="Pfam" id="PF08241"/>
    </source>
</evidence>
<comment type="caution">
    <text evidence="4">The sequence shown here is derived from an EMBL/GenBank/DDBJ whole genome shotgun (WGS) entry which is preliminary data.</text>
</comment>
<dbReference type="InterPro" id="IPR050447">
    <property type="entry name" value="Erg6_SMT_methyltransf"/>
</dbReference>
<sequence>MNFLQKRLDIRFMNLGYVSPPTTYQSSDKDEIIEKIIAKHLGPNDPIRAHCRLYEKTLSLCPEYPKFSEESSLLEVGCGLGGGLNWIKCSHNEFARVIGLDPVTGASGANQSIVNGRAEEMPFPAQSFDIVLNVESSHLYANTKKFFAEAYRVLKPGGFLCWADLRSKEKMDNVKYEAKECGFELVAFENIIDGAICGIHETSARYEMLLSQAPWYIRLFKNTFRQVYCAPGSKSYNLYINGERVYVVGCWRVPNYVE</sequence>
<reference evidence="4" key="1">
    <citation type="submission" date="2022-01" db="EMBL/GenBank/DDBJ databases">
        <title>Genome Sequence Resource for Two Populations of Ditylenchus destructor, the Migratory Endoparasitic Phytonematode.</title>
        <authorList>
            <person name="Zhang H."/>
            <person name="Lin R."/>
            <person name="Xie B."/>
        </authorList>
    </citation>
    <scope>NUCLEOTIDE SEQUENCE</scope>
    <source>
        <strain evidence="4">BazhouSP</strain>
    </source>
</reference>
<keyword evidence="1" id="KW-0808">Transferase</keyword>
<dbReference type="CDD" id="cd02440">
    <property type="entry name" value="AdoMet_MTases"/>
    <property type="match status" value="1"/>
</dbReference>
<dbReference type="Gene3D" id="3.40.50.150">
    <property type="entry name" value="Vaccinia Virus protein VP39"/>
    <property type="match status" value="1"/>
</dbReference>